<dbReference type="InterPro" id="IPR000504">
    <property type="entry name" value="RRM_dom"/>
</dbReference>
<dbReference type="GO" id="GO:0001732">
    <property type="term" value="P:formation of cytoplasmic translation initiation complex"/>
    <property type="evidence" value="ECO:0007669"/>
    <property type="project" value="UniProtKB-UniRule"/>
</dbReference>
<dbReference type="InterPro" id="IPR035979">
    <property type="entry name" value="RBD_domain_sf"/>
</dbReference>
<organism evidence="11 12">
    <name type="scientific">Dreissena polymorpha</name>
    <name type="common">Zebra mussel</name>
    <name type="synonym">Mytilus polymorpha</name>
    <dbReference type="NCBI Taxonomy" id="45954"/>
    <lineage>
        <taxon>Eukaryota</taxon>
        <taxon>Metazoa</taxon>
        <taxon>Spiralia</taxon>
        <taxon>Lophotrochozoa</taxon>
        <taxon>Mollusca</taxon>
        <taxon>Bivalvia</taxon>
        <taxon>Autobranchia</taxon>
        <taxon>Heteroconchia</taxon>
        <taxon>Euheterodonta</taxon>
        <taxon>Imparidentia</taxon>
        <taxon>Neoheterodontei</taxon>
        <taxon>Myida</taxon>
        <taxon>Dreissenoidea</taxon>
        <taxon>Dreissenidae</taxon>
        <taxon>Dreissena</taxon>
    </lineage>
</organism>
<dbReference type="GO" id="GO:0031369">
    <property type="term" value="F:translation initiation factor binding"/>
    <property type="evidence" value="ECO:0007669"/>
    <property type="project" value="InterPro"/>
</dbReference>
<dbReference type="SUPFAM" id="SSF54928">
    <property type="entry name" value="RNA-binding domain, RBD"/>
    <property type="match status" value="1"/>
</dbReference>
<evidence type="ECO:0000256" key="3">
    <source>
        <dbReference type="ARBA" id="ARBA00022540"/>
    </source>
</evidence>
<feature type="region of interest" description="Disordered" evidence="9">
    <location>
        <begin position="1"/>
        <end position="42"/>
    </location>
</feature>
<dbReference type="Proteomes" id="UP000828390">
    <property type="component" value="Unassembled WGS sequence"/>
</dbReference>
<comment type="similarity">
    <text evidence="7 8">Belongs to the eIF-3 subunit B family.</text>
</comment>
<evidence type="ECO:0000256" key="4">
    <source>
        <dbReference type="ARBA" id="ARBA00022574"/>
    </source>
</evidence>
<name>A0A9D4M701_DREPO</name>
<sequence>MAAEKGDREVRKQKRSESAVDNQSDMKYEDEPEFSDPEDYVDDVSDEDLLGDLLKTKPKDTDSIDNVIIVDNIPVVGSEKLTKLQVVVKKIYEKFGKIVNDFYPLGEDEKTKGYMFIEYSNPNSAAEAVKATNGYKLDKAHTFAVNLFSDYDKYEHVSDEWEPPQPKPYKDLGNLRYWLQDPDCYDHYSVIYEGGEKTAIYQNTVHLGAVRDPTVVEERARWTETYVRWSPQGTYLATLHQKGIALWGGPKFDQIMRFSHPGVQLIDFSPCERFLITFSPMPVKSEEPQSIVIFDIRTGQRKRGFNCEPHAQSTWPIFKWSHDGKFFARLSTDTLSVYETANFRLIDNKSLKIDGIRDFSWSPSDNYLAFWVPEQNDIPARVTIISMPARVELCIRNLFNVADCRMHWQKNGDFLGVKVDRYSKAKKMEDTGQQKYSGIYYNFELFRIREKQIPVDKVECKDNVLAFAWEPTGNKFAYIHGESPRISVSIQCLRPNGKVDCLKVFERRTANHLFWSPTGQFIVLAGLRNMNGVLEFIDTTDMTVMAQTEHFMATDVEWDPTGRYVITGVSWWGHKVDNGYWLWSFQGRLLHKQQLDRFCQMLWRPRPPTLLPGEEIKEIKKNLKKYSQRFEAQDRLRQSTVSTEMLEKRRQLMMAYESYRQHAEGEFFATKQQRIDLRNGVDTDEMENLGDEEYDEEVVEFLLKVEEIILDEE</sequence>
<evidence type="ECO:0000256" key="9">
    <source>
        <dbReference type="SAM" id="MobiDB-lite"/>
    </source>
</evidence>
<dbReference type="InterPro" id="IPR013979">
    <property type="entry name" value="TIF_beta_prop-like"/>
</dbReference>
<proteinExistence type="inferred from homology"/>
<accession>A0A9D4M701</accession>
<comment type="function">
    <text evidence="8">Component of the eukaryotic translation initiation factor 3 (eIF-3) complex, which is involved in protein synthesis and, together with other initiation factors, stimulates binding of mRNA and methionyl-tRNAi to the 40S ribosome.</text>
</comment>
<evidence type="ECO:0000313" key="11">
    <source>
        <dbReference type="EMBL" id="KAH3872062.1"/>
    </source>
</evidence>
<reference evidence="11" key="1">
    <citation type="journal article" date="2019" name="bioRxiv">
        <title>The Genome of the Zebra Mussel, Dreissena polymorpha: A Resource for Invasive Species Research.</title>
        <authorList>
            <person name="McCartney M.A."/>
            <person name="Auch B."/>
            <person name="Kono T."/>
            <person name="Mallez S."/>
            <person name="Zhang Y."/>
            <person name="Obille A."/>
            <person name="Becker A."/>
            <person name="Abrahante J.E."/>
            <person name="Garbe J."/>
            <person name="Badalamenti J.P."/>
            <person name="Herman A."/>
            <person name="Mangelson H."/>
            <person name="Liachko I."/>
            <person name="Sullivan S."/>
            <person name="Sone E.D."/>
            <person name="Koren S."/>
            <person name="Silverstein K.A.T."/>
            <person name="Beckman K.B."/>
            <person name="Gohl D.M."/>
        </authorList>
    </citation>
    <scope>NUCLEOTIDE SEQUENCE</scope>
    <source>
        <strain evidence="11">Duluth1</strain>
        <tissue evidence="11">Whole animal</tissue>
    </source>
</reference>
<dbReference type="AlphaFoldDB" id="A0A9D4M701"/>
<dbReference type="PANTHER" id="PTHR14068:SF0">
    <property type="entry name" value="EUKARYOTIC TRANSLATION INITIATION FACTOR 3 SUBUNIT B"/>
    <property type="match status" value="1"/>
</dbReference>
<dbReference type="FunFam" id="3.30.70.330:FF:000235">
    <property type="entry name" value="Eukaryotic translation initiation factor 3 subunit B"/>
    <property type="match status" value="1"/>
</dbReference>
<dbReference type="Gene3D" id="2.130.10.10">
    <property type="entry name" value="YVTN repeat-like/Quinoprotein amine dehydrogenase"/>
    <property type="match status" value="1"/>
</dbReference>
<gene>
    <name evidence="11" type="ORF">DPMN_035275</name>
</gene>
<keyword evidence="6 7" id="KW-0648">Protein biosynthesis</keyword>
<dbReference type="Pfam" id="PF08662">
    <property type="entry name" value="eIF2A"/>
    <property type="match status" value="1"/>
</dbReference>
<evidence type="ECO:0000256" key="7">
    <source>
        <dbReference type="HAMAP-Rule" id="MF_03001"/>
    </source>
</evidence>
<comment type="subcellular location">
    <subcellularLocation>
        <location evidence="1 7 8">Cytoplasm</location>
    </subcellularLocation>
</comment>
<keyword evidence="5 7" id="KW-0694">RNA-binding</keyword>
<dbReference type="OrthoDB" id="10250414at2759"/>
<dbReference type="GO" id="GO:0003743">
    <property type="term" value="F:translation initiation factor activity"/>
    <property type="evidence" value="ECO:0007669"/>
    <property type="project" value="UniProtKB-UniRule"/>
</dbReference>
<keyword evidence="2 7" id="KW-0963">Cytoplasm</keyword>
<dbReference type="PROSITE" id="PS50102">
    <property type="entry name" value="RRM"/>
    <property type="match status" value="1"/>
</dbReference>
<comment type="caution">
    <text evidence="11">The sequence shown here is derived from an EMBL/GenBank/DDBJ whole genome shotgun (WGS) entry which is preliminary data.</text>
</comment>
<feature type="compositionally biased region" description="Basic and acidic residues" evidence="9">
    <location>
        <begin position="1"/>
        <end position="29"/>
    </location>
</feature>
<evidence type="ECO:0000259" key="10">
    <source>
        <dbReference type="PROSITE" id="PS50102"/>
    </source>
</evidence>
<dbReference type="SUPFAM" id="SSF82171">
    <property type="entry name" value="DPP6 N-terminal domain-like"/>
    <property type="match status" value="1"/>
</dbReference>
<feature type="compositionally biased region" description="Acidic residues" evidence="9">
    <location>
        <begin position="30"/>
        <end position="42"/>
    </location>
</feature>
<keyword evidence="4" id="KW-0853">WD repeat</keyword>
<dbReference type="Gene3D" id="3.30.70.330">
    <property type="match status" value="1"/>
</dbReference>
<dbReference type="InterPro" id="IPR015943">
    <property type="entry name" value="WD40/YVTN_repeat-like_dom_sf"/>
</dbReference>
<dbReference type="GO" id="GO:0016282">
    <property type="term" value="C:eukaryotic 43S preinitiation complex"/>
    <property type="evidence" value="ECO:0007669"/>
    <property type="project" value="UniProtKB-UniRule"/>
</dbReference>
<evidence type="ECO:0000256" key="1">
    <source>
        <dbReference type="ARBA" id="ARBA00004496"/>
    </source>
</evidence>
<protein>
    <recommendedName>
        <fullName evidence="7 8">Eukaryotic translation initiation factor 3 subunit B</fullName>
        <shortName evidence="7 8">eIF3b</shortName>
    </recommendedName>
    <alternativeName>
        <fullName evidence="7">Eukaryotic translation initiation factor 3 subunit 9</fullName>
    </alternativeName>
</protein>
<evidence type="ECO:0000256" key="2">
    <source>
        <dbReference type="ARBA" id="ARBA00022490"/>
    </source>
</evidence>
<dbReference type="GO" id="GO:0005852">
    <property type="term" value="C:eukaryotic translation initiation factor 3 complex"/>
    <property type="evidence" value="ECO:0007669"/>
    <property type="project" value="UniProtKB-UniRule"/>
</dbReference>
<dbReference type="HAMAP" id="MF_03001">
    <property type="entry name" value="eIF3b"/>
    <property type="match status" value="1"/>
</dbReference>
<dbReference type="InterPro" id="IPR012677">
    <property type="entry name" value="Nucleotide-bd_a/b_plait_sf"/>
</dbReference>
<dbReference type="GO" id="GO:0033290">
    <property type="term" value="C:eukaryotic 48S preinitiation complex"/>
    <property type="evidence" value="ECO:0007669"/>
    <property type="project" value="UniProtKB-UniRule"/>
</dbReference>
<dbReference type="PANTHER" id="PTHR14068">
    <property type="entry name" value="EUKARYOTIC TRANSLATION INITIATION FACTOR 3 EIF3 -RELATED"/>
    <property type="match status" value="1"/>
</dbReference>
<dbReference type="InterPro" id="IPR034363">
    <property type="entry name" value="eIF3B_RRM"/>
</dbReference>
<comment type="function">
    <text evidence="7">RNA-binding component of the eukaryotic translation initiation factor 3 (eIF-3) complex, which is involved in protein synthesis of a specialized repertoire of mRNAs and, together with other initiation factors, stimulates binding of mRNA and methionyl-tRNAi to the 40S ribosome. The eIF-3 complex specifically targets and initiates translation of a subset of mRNAs involved in cell proliferation.</text>
</comment>
<evidence type="ECO:0000256" key="5">
    <source>
        <dbReference type="ARBA" id="ARBA00022884"/>
    </source>
</evidence>
<evidence type="ECO:0000256" key="8">
    <source>
        <dbReference type="PIRNR" id="PIRNR036424"/>
    </source>
</evidence>
<dbReference type="PIRSF" id="PIRSF036424">
    <property type="entry name" value="eIF3b"/>
    <property type="match status" value="1"/>
</dbReference>
<dbReference type="GO" id="GO:0003723">
    <property type="term" value="F:RNA binding"/>
    <property type="evidence" value="ECO:0007669"/>
    <property type="project" value="UniProtKB-UniRule"/>
</dbReference>
<reference evidence="11" key="2">
    <citation type="submission" date="2020-11" db="EMBL/GenBank/DDBJ databases">
        <authorList>
            <person name="McCartney M.A."/>
            <person name="Auch B."/>
            <person name="Kono T."/>
            <person name="Mallez S."/>
            <person name="Becker A."/>
            <person name="Gohl D.M."/>
            <person name="Silverstein K.A.T."/>
            <person name="Koren S."/>
            <person name="Bechman K.B."/>
            <person name="Herman A."/>
            <person name="Abrahante J.E."/>
            <person name="Garbe J."/>
        </authorList>
    </citation>
    <scope>NUCLEOTIDE SEQUENCE</scope>
    <source>
        <strain evidence="11">Duluth1</strain>
        <tissue evidence="11">Whole animal</tissue>
    </source>
</reference>
<comment type="subunit">
    <text evidence="7 8">Component of the eukaryotic translation initiation factor 3 (eIF-3) complex.</text>
</comment>
<dbReference type="InterPro" id="IPR011400">
    <property type="entry name" value="EIF3B"/>
</dbReference>
<evidence type="ECO:0000313" key="12">
    <source>
        <dbReference type="Proteomes" id="UP000828390"/>
    </source>
</evidence>
<dbReference type="CDD" id="cd12278">
    <property type="entry name" value="RRM_eIF3B"/>
    <property type="match status" value="1"/>
</dbReference>
<keyword evidence="12" id="KW-1185">Reference proteome</keyword>
<evidence type="ECO:0000256" key="6">
    <source>
        <dbReference type="ARBA" id="ARBA00022917"/>
    </source>
</evidence>
<feature type="domain" description="RRM" evidence="10">
    <location>
        <begin position="66"/>
        <end position="150"/>
    </location>
</feature>
<dbReference type="EMBL" id="JAIWYP010000002">
    <property type="protein sequence ID" value="KAH3872062.1"/>
    <property type="molecule type" value="Genomic_DNA"/>
</dbReference>
<keyword evidence="3 7" id="KW-0396">Initiation factor</keyword>
<dbReference type="Pfam" id="PF00076">
    <property type="entry name" value="RRM_1"/>
    <property type="match status" value="1"/>
</dbReference>